<protein>
    <submittedName>
        <fullName evidence="5">Pyrimidine reductase, riboflavin biosynthesis</fullName>
    </submittedName>
</protein>
<dbReference type="Pfam" id="PF01872">
    <property type="entry name" value="RibD_C"/>
    <property type="match status" value="1"/>
</dbReference>
<keyword evidence="2" id="KW-0521">NADP</keyword>
<name>A0A1M7PBW8_9ACTN</name>
<evidence type="ECO:0000256" key="1">
    <source>
        <dbReference type="ARBA" id="ARBA00005104"/>
    </source>
</evidence>
<dbReference type="GO" id="GO:0008703">
    <property type="term" value="F:5-amino-6-(5-phosphoribosylamino)uracil reductase activity"/>
    <property type="evidence" value="ECO:0007669"/>
    <property type="project" value="InterPro"/>
</dbReference>
<dbReference type="NCBIfam" id="NF010663">
    <property type="entry name" value="PRK14059.1-1"/>
    <property type="match status" value="1"/>
</dbReference>
<keyword evidence="6" id="KW-1185">Reference proteome</keyword>
<dbReference type="GO" id="GO:0009231">
    <property type="term" value="P:riboflavin biosynthetic process"/>
    <property type="evidence" value="ECO:0007669"/>
    <property type="project" value="InterPro"/>
</dbReference>
<dbReference type="PANTHER" id="PTHR38011">
    <property type="entry name" value="DIHYDROFOLATE REDUCTASE FAMILY PROTEIN (AFU_ORTHOLOGUE AFUA_8G06820)"/>
    <property type="match status" value="1"/>
</dbReference>
<evidence type="ECO:0000313" key="5">
    <source>
        <dbReference type="EMBL" id="SHN14335.1"/>
    </source>
</evidence>
<dbReference type="STRING" id="134849.SAMN05443668_103178"/>
<reference evidence="5 6" key="1">
    <citation type="submission" date="2016-11" db="EMBL/GenBank/DDBJ databases">
        <authorList>
            <person name="Jaros S."/>
            <person name="Januszkiewicz K."/>
            <person name="Wedrychowicz H."/>
        </authorList>
    </citation>
    <scope>NUCLEOTIDE SEQUENCE [LARGE SCALE GENOMIC DNA]</scope>
    <source>
        <strain evidence="5 6">DSM 46144</strain>
    </source>
</reference>
<evidence type="ECO:0000259" key="4">
    <source>
        <dbReference type="Pfam" id="PF01872"/>
    </source>
</evidence>
<dbReference type="SUPFAM" id="SSF53597">
    <property type="entry name" value="Dihydrofolate reductase-like"/>
    <property type="match status" value="1"/>
</dbReference>
<dbReference type="EMBL" id="FRCS01000003">
    <property type="protein sequence ID" value="SHN14335.1"/>
    <property type="molecule type" value="Genomic_DNA"/>
</dbReference>
<proteinExistence type="predicted"/>
<dbReference type="InterPro" id="IPR050765">
    <property type="entry name" value="Riboflavin_Biosynth_HTPR"/>
</dbReference>
<evidence type="ECO:0000256" key="2">
    <source>
        <dbReference type="ARBA" id="ARBA00022857"/>
    </source>
</evidence>
<dbReference type="PANTHER" id="PTHR38011:SF7">
    <property type="entry name" value="2,5-DIAMINO-6-RIBOSYLAMINO-4(3H)-PYRIMIDINONE 5'-PHOSPHATE REDUCTASE"/>
    <property type="match status" value="1"/>
</dbReference>
<feature type="domain" description="Bacterial bifunctional deaminase-reductase C-terminal" evidence="4">
    <location>
        <begin position="31"/>
        <end position="236"/>
    </location>
</feature>
<organism evidence="5 6">
    <name type="scientific">Cryptosporangium aurantiacum</name>
    <dbReference type="NCBI Taxonomy" id="134849"/>
    <lineage>
        <taxon>Bacteria</taxon>
        <taxon>Bacillati</taxon>
        <taxon>Actinomycetota</taxon>
        <taxon>Actinomycetes</taxon>
        <taxon>Cryptosporangiales</taxon>
        <taxon>Cryptosporangiaceae</taxon>
        <taxon>Cryptosporangium</taxon>
    </lineage>
</organism>
<dbReference type="InterPro" id="IPR024072">
    <property type="entry name" value="DHFR-like_dom_sf"/>
</dbReference>
<comment type="pathway">
    <text evidence="1">Cofactor biosynthesis; riboflavin biosynthesis.</text>
</comment>
<dbReference type="InterPro" id="IPR002734">
    <property type="entry name" value="RibDG_C"/>
</dbReference>
<dbReference type="AlphaFoldDB" id="A0A1M7PBW8"/>
<sequence length="248" mass="25870">MHVLTTGESVSDPLAPYVAVERRPGRLGCWVMGHMVGGLDGSAAIGGRVGQLSTAPDAELFRLMRVLADVVLVGAQTVRAEGYGPVTLPPERVAARRAAGKSDTPAIAIVSRSLDLDWSAKMFTHTPADRRTMVVTCQSADPDRLAAARGAAEVVLAGTDRVEPAAALAGLAQLGHRVVVCEGGPTWLGELVAADLLDELCLTISPVMGGDPLPVSVTPAGAPVTPFALRHVLADGDTLFLRYERGPR</sequence>
<gene>
    <name evidence="5" type="ORF">SAMN05443668_103178</name>
</gene>
<dbReference type="Gene3D" id="3.40.430.10">
    <property type="entry name" value="Dihydrofolate Reductase, subunit A"/>
    <property type="match status" value="1"/>
</dbReference>
<keyword evidence="3" id="KW-0560">Oxidoreductase</keyword>
<evidence type="ECO:0000256" key="3">
    <source>
        <dbReference type="ARBA" id="ARBA00023002"/>
    </source>
</evidence>
<accession>A0A1M7PBW8</accession>
<evidence type="ECO:0000313" key="6">
    <source>
        <dbReference type="Proteomes" id="UP000184440"/>
    </source>
</evidence>
<dbReference type="RefSeq" id="WP_084740876.1">
    <property type="nucleotide sequence ID" value="NZ_FRCS01000003.1"/>
</dbReference>
<dbReference type="Proteomes" id="UP000184440">
    <property type="component" value="Unassembled WGS sequence"/>
</dbReference>